<dbReference type="AlphaFoldDB" id="A0A0M0KBJ3"/>
<dbReference type="SUPFAM" id="SSF55961">
    <property type="entry name" value="Bet v1-like"/>
    <property type="match status" value="1"/>
</dbReference>
<name>A0A0M0KBJ3_ALKHA</name>
<dbReference type="EMBL" id="LILD01000014">
    <property type="protein sequence ID" value="KOO36210.1"/>
    <property type="molecule type" value="Genomic_DNA"/>
</dbReference>
<dbReference type="CDD" id="cd07812">
    <property type="entry name" value="SRPBCC"/>
    <property type="match status" value="1"/>
</dbReference>
<evidence type="ECO:0008006" key="2">
    <source>
        <dbReference type="Google" id="ProtNLM"/>
    </source>
</evidence>
<comment type="caution">
    <text evidence="1">The sequence shown here is derived from an EMBL/GenBank/DDBJ whole genome shotgun (WGS) entry which is preliminary data.</text>
</comment>
<organism evidence="1">
    <name type="scientific">Halalkalibacterium halodurans</name>
    <name type="common">Bacillus halodurans</name>
    <dbReference type="NCBI Taxonomy" id="86665"/>
    <lineage>
        <taxon>Bacteria</taxon>
        <taxon>Bacillati</taxon>
        <taxon>Bacillota</taxon>
        <taxon>Bacilli</taxon>
        <taxon>Bacillales</taxon>
        <taxon>Bacillaceae</taxon>
        <taxon>Halalkalibacterium (ex Joshi et al. 2022)</taxon>
    </lineage>
</organism>
<dbReference type="RefSeq" id="WP_010896854.1">
    <property type="nucleotide sequence ID" value="NZ_CP040441.1"/>
</dbReference>
<dbReference type="InterPro" id="IPR023393">
    <property type="entry name" value="START-like_dom_sf"/>
</dbReference>
<reference evidence="1" key="1">
    <citation type="submission" date="2015-08" db="EMBL/GenBank/DDBJ databases">
        <title>Complete DNA Sequence of Pseudomonas syringae pv. actinidiae, the Causal Agent of Kiwifruit Canker Disease.</title>
        <authorList>
            <person name="Rikkerink E.H.A."/>
            <person name="Fineran P.C."/>
        </authorList>
    </citation>
    <scope>NUCLEOTIDE SEQUENCE</scope>
    <source>
        <strain evidence="1">DSM 13666</strain>
    </source>
</reference>
<gene>
    <name evidence="1" type="ORF">AMD02_18640</name>
</gene>
<evidence type="ECO:0000313" key="1">
    <source>
        <dbReference type="EMBL" id="KOO36210.1"/>
    </source>
</evidence>
<protein>
    <recommendedName>
        <fullName evidence="2">Polyketide cyclase / dehydrase and lipid transport</fullName>
    </recommendedName>
</protein>
<accession>A0A0M0KBJ3</accession>
<dbReference type="Gene3D" id="3.30.530.20">
    <property type="match status" value="1"/>
</dbReference>
<proteinExistence type="predicted"/>
<dbReference type="PATRIC" id="fig|136160.3.peg.3695"/>
<dbReference type="GeneID" id="87596246"/>
<sequence length="157" mass="18589">MGVTYQVEMNAAIETVFRYVSEEDLMREWQCGFMENIYFHKLEGMKRKGATFVQRIHNGRKVEEYAGEIIAFHRPSFYGVRLESDYLTMEIFYRLIETEAGGTIVHFECIPTFNNWYTKAIRPFLHQSLRTMGRKQLEALKACLEQQWQGMPLESRV</sequence>
<dbReference type="OMA" id="FMENIYF"/>